<dbReference type="AlphaFoldDB" id="A0A024GKC4"/>
<sequence length="636" mass="74339">MADNDEMLRDPTYEELHTGPRREKLPVDIQNMEQEETACNFCGVSYFVFAEVHELQDRIKLYSKAARFLSENARVAHHENMVLKEQVESLQAETLYQITKLKSHFVAFGHEYDRLRCEYEAEQKRISVLSHANEQSFTEQSLMQKKWQQNLLSNEKKLREEFALSNQQFDIFRLNAHEQQKRAKLELERLLLRNEDLTTLVYELQKYRVEADQTMACDQVYKKQLTDQIMIEAKATLQVKSKVEELLQERTTLLGRHQSYYRTVIELEVTIGMQQEEMRTRELLQNSTLEKERRAYQEKLEAAEIRHRQTLSKENQQKKLVLQRLSVTENSVEKLSNNLHNLRSTHASDLQVVKDDHSNAITALETSHKQIVGSLLQEQDELRHELDKRSQTQTALSRKLVDHETQATEWSAQMTEMSNEIHSIDNARAMLEKEAETREKHFEQKEQALMGELKRVQAENEGMLLLQQQLQSKVATLQQRDKDLKNQLRVSVEKMNEQKEKMIQLETLSLHQAPPSVASSNQSEHCEPEQVAKLNRELQDKETEIVVLQRTVYRECLERTSLLERMRAARILPEIPGSISDLIDVSSSSNVTLLKSNEQDITIEHAENETSSNAPKASFYEKLRQSSLRKSKPRRF</sequence>
<accession>A0A024GKC4</accession>
<dbReference type="STRING" id="65357.A0A024GKC4"/>
<feature type="compositionally biased region" description="Basic residues" evidence="2">
    <location>
        <begin position="627"/>
        <end position="636"/>
    </location>
</feature>
<feature type="coiled-coil region" evidence="1">
    <location>
        <begin position="52"/>
        <end position="93"/>
    </location>
</feature>
<evidence type="ECO:0000313" key="3">
    <source>
        <dbReference type="EMBL" id="CCI46944.1"/>
    </source>
</evidence>
<protein>
    <submittedName>
        <fullName evidence="3">Uncharacterized protein</fullName>
    </submittedName>
</protein>
<dbReference type="EMBL" id="CAIX01000145">
    <property type="protein sequence ID" value="CCI46944.1"/>
    <property type="molecule type" value="Genomic_DNA"/>
</dbReference>
<dbReference type="InParanoid" id="A0A024GKC4"/>
<feature type="region of interest" description="Disordered" evidence="2">
    <location>
        <begin position="607"/>
        <end position="636"/>
    </location>
</feature>
<dbReference type="OrthoDB" id="10256467at2759"/>
<keyword evidence="4" id="KW-1185">Reference proteome</keyword>
<name>A0A024GKC4_9STRA</name>
<evidence type="ECO:0000256" key="1">
    <source>
        <dbReference type="SAM" id="Coils"/>
    </source>
</evidence>
<dbReference type="Proteomes" id="UP000053237">
    <property type="component" value="Unassembled WGS sequence"/>
</dbReference>
<gene>
    <name evidence="3" type="ORF">BN9_078990</name>
</gene>
<feature type="coiled-coil region" evidence="1">
    <location>
        <begin position="286"/>
        <end position="345"/>
    </location>
</feature>
<feature type="coiled-coil region" evidence="1">
    <location>
        <begin position="467"/>
        <end position="505"/>
    </location>
</feature>
<evidence type="ECO:0000313" key="4">
    <source>
        <dbReference type="Proteomes" id="UP000053237"/>
    </source>
</evidence>
<reference evidence="3 4" key="1">
    <citation type="submission" date="2012-05" db="EMBL/GenBank/DDBJ databases">
        <title>Recombination and specialization in a pathogen metapopulation.</title>
        <authorList>
            <person name="Gardiner A."/>
            <person name="Kemen E."/>
            <person name="Schultz-Larsen T."/>
            <person name="MacLean D."/>
            <person name="Van Oosterhout C."/>
            <person name="Jones J.D.G."/>
        </authorList>
    </citation>
    <scope>NUCLEOTIDE SEQUENCE [LARGE SCALE GENOMIC DNA]</scope>
    <source>
        <strain evidence="3 4">Ac Nc2</strain>
    </source>
</reference>
<organism evidence="3 4">
    <name type="scientific">Albugo candida</name>
    <dbReference type="NCBI Taxonomy" id="65357"/>
    <lineage>
        <taxon>Eukaryota</taxon>
        <taxon>Sar</taxon>
        <taxon>Stramenopiles</taxon>
        <taxon>Oomycota</taxon>
        <taxon>Peronosporomycetes</taxon>
        <taxon>Albuginales</taxon>
        <taxon>Albuginaceae</taxon>
        <taxon>Albugo</taxon>
    </lineage>
</organism>
<comment type="caution">
    <text evidence="3">The sequence shown here is derived from an EMBL/GenBank/DDBJ whole genome shotgun (WGS) entry which is preliminary data.</text>
</comment>
<proteinExistence type="predicted"/>
<feature type="region of interest" description="Disordered" evidence="2">
    <location>
        <begin position="1"/>
        <end position="22"/>
    </location>
</feature>
<evidence type="ECO:0000256" key="2">
    <source>
        <dbReference type="SAM" id="MobiDB-lite"/>
    </source>
</evidence>
<keyword evidence="1" id="KW-0175">Coiled coil</keyword>